<dbReference type="InterPro" id="IPR015422">
    <property type="entry name" value="PyrdxlP-dep_Trfase_small"/>
</dbReference>
<dbReference type="Gene3D" id="3.40.640.10">
    <property type="entry name" value="Type I PLP-dependent aspartate aminotransferase-like (Major domain)"/>
    <property type="match status" value="1"/>
</dbReference>
<evidence type="ECO:0000256" key="5">
    <source>
        <dbReference type="ARBA" id="ARBA00022898"/>
    </source>
</evidence>
<proteinExistence type="inferred from homology"/>
<dbReference type="FunFam" id="3.40.640.10:FF:000013">
    <property type="entry name" value="4-aminobutyrate aminotransferase"/>
    <property type="match status" value="1"/>
</dbReference>
<dbReference type="InterPro" id="IPR015424">
    <property type="entry name" value="PyrdxlP-dep_Trfase"/>
</dbReference>
<keyword evidence="4 7" id="KW-0808">Transferase</keyword>
<dbReference type="InterPro" id="IPR015421">
    <property type="entry name" value="PyrdxlP-dep_Trfase_major"/>
</dbReference>
<dbReference type="PANTHER" id="PTHR11986:SF58">
    <property type="entry name" value="LEUCINE_METHIONINE RACEMASE"/>
    <property type="match status" value="1"/>
</dbReference>
<keyword evidence="5 6" id="KW-0663">Pyridoxal phosphate</keyword>
<keyword evidence="3 7" id="KW-0032">Aminotransferase</keyword>
<evidence type="ECO:0000256" key="3">
    <source>
        <dbReference type="ARBA" id="ARBA00022576"/>
    </source>
</evidence>
<evidence type="ECO:0000313" key="8">
    <source>
        <dbReference type="Proteomes" id="UP000321746"/>
    </source>
</evidence>
<organism evidence="7 8">
    <name type="scientific">Acetobacter oeni</name>
    <dbReference type="NCBI Taxonomy" id="304077"/>
    <lineage>
        <taxon>Bacteria</taxon>
        <taxon>Pseudomonadati</taxon>
        <taxon>Pseudomonadota</taxon>
        <taxon>Alphaproteobacteria</taxon>
        <taxon>Acetobacterales</taxon>
        <taxon>Acetobacteraceae</taxon>
        <taxon>Acetobacter</taxon>
    </lineage>
</organism>
<dbReference type="Gene3D" id="3.90.1150.10">
    <property type="entry name" value="Aspartate Aminotransferase, domain 1"/>
    <property type="match status" value="1"/>
</dbReference>
<dbReference type="PANTHER" id="PTHR11986">
    <property type="entry name" value="AMINOTRANSFERASE CLASS III"/>
    <property type="match status" value="1"/>
</dbReference>
<comment type="cofactor">
    <cofactor evidence="1">
        <name>pyridoxal 5'-phosphate</name>
        <dbReference type="ChEBI" id="CHEBI:597326"/>
    </cofactor>
</comment>
<gene>
    <name evidence="7" type="ORF">AOE01nite_06200</name>
</gene>
<dbReference type="GO" id="GO:0042802">
    <property type="term" value="F:identical protein binding"/>
    <property type="evidence" value="ECO:0007669"/>
    <property type="project" value="TreeGrafter"/>
</dbReference>
<dbReference type="NCBIfam" id="TIGR00700">
    <property type="entry name" value="GABAtrnsam"/>
    <property type="match status" value="1"/>
</dbReference>
<dbReference type="GO" id="GO:0009448">
    <property type="term" value="P:gamma-aminobutyric acid metabolic process"/>
    <property type="evidence" value="ECO:0007669"/>
    <property type="project" value="InterPro"/>
</dbReference>
<dbReference type="PROSITE" id="PS00600">
    <property type="entry name" value="AA_TRANSFER_CLASS_3"/>
    <property type="match status" value="1"/>
</dbReference>
<comment type="caution">
    <text evidence="7">The sequence shown here is derived from an EMBL/GenBank/DDBJ whole genome shotgun (WGS) entry which is preliminary data.</text>
</comment>
<evidence type="ECO:0000256" key="2">
    <source>
        <dbReference type="ARBA" id="ARBA00008954"/>
    </source>
</evidence>
<evidence type="ECO:0000256" key="6">
    <source>
        <dbReference type="RuleBase" id="RU003560"/>
    </source>
</evidence>
<dbReference type="OrthoDB" id="9801834at2"/>
<dbReference type="Proteomes" id="UP000321746">
    <property type="component" value="Unassembled WGS sequence"/>
</dbReference>
<dbReference type="InterPro" id="IPR004632">
    <property type="entry name" value="4NH2But_aminotransferase_bac"/>
</dbReference>
<dbReference type="AlphaFoldDB" id="A0A511XHH0"/>
<dbReference type="SUPFAM" id="SSF53383">
    <property type="entry name" value="PLP-dependent transferases"/>
    <property type="match status" value="1"/>
</dbReference>
<dbReference type="CDD" id="cd00610">
    <property type="entry name" value="OAT_like"/>
    <property type="match status" value="1"/>
</dbReference>
<comment type="similarity">
    <text evidence="2 6">Belongs to the class-III pyridoxal-phosphate-dependent aminotransferase family.</text>
</comment>
<dbReference type="RefSeq" id="WP_146885929.1">
    <property type="nucleotide sequence ID" value="NZ_BJYG01000005.1"/>
</dbReference>
<reference evidence="7 8" key="1">
    <citation type="submission" date="2019-07" db="EMBL/GenBank/DDBJ databases">
        <title>Whole genome shotgun sequence of Acetobacter oeni NBRC 105207.</title>
        <authorList>
            <person name="Hosoyama A."/>
            <person name="Uohara A."/>
            <person name="Ohji S."/>
            <person name="Ichikawa N."/>
        </authorList>
    </citation>
    <scope>NUCLEOTIDE SEQUENCE [LARGE SCALE GENOMIC DNA]</scope>
    <source>
        <strain evidence="7 8">NBRC 105207</strain>
    </source>
</reference>
<dbReference type="Pfam" id="PF00202">
    <property type="entry name" value="Aminotran_3"/>
    <property type="match status" value="1"/>
</dbReference>
<protein>
    <submittedName>
        <fullName evidence="7">Aspartate aminotransferase family protein</fullName>
    </submittedName>
</protein>
<sequence length="423" mass="44247">MASTNSGLSERRAAAVPVGVGSSTTIHADRAQGAELWDVEGRRYVDFAAGIAVVNVGHRHPRIMAAVEAQMQRFTHTSFQVAPYESYIELAERLNALAFVEGPAKSIFFTTGAEATENAVKIARAATGRPAVIAFTGGFHGRTLLASAMTGKVNPYKTQFGPMPGDIYHVPFPARDVSVEDSLRALDLMFAADIDPSRVAAIIIEPVQGEGGFRVSPFALLKGLRERCDQHGILLVADEVQSGFARTGRLFGIEHSGVKPDLIAVAKALGGGFPLSGVVGRASVMDAVRPGGLGGTYGGSPLACVAALAVLDVINEEKLVDRAHQIGERISSRIRTWSGRDDLIPVGQPHGLGAMTGFDILETSGGTVKKGGASAVCAKAADLGLIVLSCGVHGETVRLLPPLTISDALLDEGLGLLEKALQA</sequence>
<dbReference type="InterPro" id="IPR050103">
    <property type="entry name" value="Class-III_PLP-dep_AT"/>
</dbReference>
<dbReference type="InterPro" id="IPR049704">
    <property type="entry name" value="Aminotrans_3_PPA_site"/>
</dbReference>
<name>A0A511XHH0_9PROT</name>
<dbReference type="GO" id="GO:0034386">
    <property type="term" value="F:4-aminobutyrate:2-oxoglutarate transaminase activity"/>
    <property type="evidence" value="ECO:0007669"/>
    <property type="project" value="InterPro"/>
</dbReference>
<dbReference type="PIRSF" id="PIRSF000521">
    <property type="entry name" value="Transaminase_4ab_Lys_Orn"/>
    <property type="match status" value="1"/>
</dbReference>
<dbReference type="GO" id="GO:0030170">
    <property type="term" value="F:pyridoxal phosphate binding"/>
    <property type="evidence" value="ECO:0007669"/>
    <property type="project" value="InterPro"/>
</dbReference>
<keyword evidence="8" id="KW-1185">Reference proteome</keyword>
<evidence type="ECO:0000256" key="4">
    <source>
        <dbReference type="ARBA" id="ARBA00022679"/>
    </source>
</evidence>
<dbReference type="InterPro" id="IPR005814">
    <property type="entry name" value="Aminotrans_3"/>
</dbReference>
<dbReference type="EMBL" id="BJYG01000005">
    <property type="protein sequence ID" value="GEN62396.1"/>
    <property type="molecule type" value="Genomic_DNA"/>
</dbReference>
<evidence type="ECO:0000256" key="1">
    <source>
        <dbReference type="ARBA" id="ARBA00001933"/>
    </source>
</evidence>
<evidence type="ECO:0000313" key="7">
    <source>
        <dbReference type="EMBL" id="GEN62396.1"/>
    </source>
</evidence>
<accession>A0A511XHH0</accession>